<dbReference type="InterPro" id="IPR016024">
    <property type="entry name" value="ARM-type_fold"/>
</dbReference>
<comment type="subcellular location">
    <subcellularLocation>
        <location evidence="2">Cytoplasm</location>
    </subcellularLocation>
    <subcellularLocation>
        <location evidence="1">Nucleus</location>
    </subcellularLocation>
</comment>
<feature type="compositionally biased region" description="Low complexity" evidence="9">
    <location>
        <begin position="1471"/>
        <end position="1484"/>
    </location>
</feature>
<dbReference type="PANTHER" id="PTHR32170:SF3">
    <property type="entry name" value="PROTEASOME ACTIVATOR COMPLEX SUBUNIT 4"/>
    <property type="match status" value="1"/>
</dbReference>
<dbReference type="Proteomes" id="UP000007799">
    <property type="component" value="Unassembled WGS sequence"/>
</dbReference>
<evidence type="ECO:0000256" key="8">
    <source>
        <dbReference type="ARBA" id="ARBA00023242"/>
    </source>
</evidence>
<dbReference type="InterPro" id="IPR035309">
    <property type="entry name" value="PSME4"/>
</dbReference>
<name>F2UL26_SALR5</name>
<sequence length="1822" mass="200305">MLSPRRFVPWVVDQMYSGLESLESHRLIATLLLLSGIPKFLFSPTFVPNGDAHLIPLLHALLPALDVNDPNKSLEAMNVLMEVTQTVTFVDCSNAIPDDASAEEQEAMEATCQIESWLDAFLDTMFELVENMSGLSTPAGWRNASLSFDAMLQGAFMQLSPELANRAVDKTATWLLTRAVNRSNGSIKAVARSAAICNPKRMLDKVLPTLTEKLLDLCAHEATIDEAKREVMGRMTLLVSYLDVWRSIITQLDPAVMEHKDSIMAVFRAVLRLRGQGAVQRAADTLGVLLERLTLPWMPDRSAVTVDDRQGKTDIDPVTMFRRRFYSGMSEDEVTESIFTYKFLKPLVDGTLDPRWRKPTAETRAFAEELVAAFYDDAVAFLRECTTKTSKEAAATVDRDMLRTALSIVECVADTPTVVWPFTADKFDAQEGGIPGAPFKTQPPRHWVEPTCERAHERRGELIEVLTALVPWAMEHRASDVKVLKACVICAQVTLVPSTRAQSRIAGAVGHVGETSTALSRAYLMGMLEELDAARYDMDLVVQPLLATDVPLVQAIVETLRSPLPDVRFVAEHVLLQISDLCWNRGVPLIFDMLLELWDQVRTDPVDDAKHALMGVLALLSTPTMSGWTAQDSGRLLRVYRLLRQCTHFEDQELYDQLNAFAATQCSNLPGFPWPVPHSPSCLQAAHRLPTTARRQNNDKTSKSEAAETEQQQQQEGAGEGRMDTAQDEGGASASGVDAYGRPRRRQSIVQWRREQSHSTQEVMLLALDALKAPDLTWKHKLWFASVAGFLASATETLHPEVVGFLFRNLVSDEPALREGCQVAMVRVLQALKTPVAKVDVRVTQDGDVVEVNGPYCWRRVASIDQPFRGDLADLQQRDQDPSCGGGTGGDGGGGGDGGDGAGNTTPAHQDQQQQQQSSSWSYKHQHFGYRKDTRVVCPKIDPATMQVQDIGEDEVYFDKPFWGWYAWPSVVRTYAPEKYQSFDHFIGRHPAPTEKDTRVGEDGAPVSPCMDVEHMLAASRAVIELELQDPAFLHRLIGFLKEDTFTSLRRVSHLFKGLFRNYGYALVPLVLPDVATLCQSTLRQDHRAAAGVLLGLLRGSKHWPRADKVKMRAEVEPLLEGTLLTMPASVMRAWTALVQLTVCEHDPRRSAWLMNLLLRKYFEPDPTRTALQKNVLGSALSAVLGELSWRARHISRLVMEKAAADVPHAYGLVRQTAVGLIVCGYTALVPTKNPLCTTEATTVTAAAGGVKGGAQGKEASEGGVEDQASSAKGDQADAETEAEIDADEEAQFLAAFTASLMAPLRAAVETTPTTPAAHLGEGKFDVLSEIGVPGEKRAVEAANARGDMATKRAALIAMDTEADGGVADSDAVAVDTRAHRHHRFHHGGPREQHTHRPRPHPHPSSGQPVSPPPGTGEGGEGVVLSVPENVSFEEFQQLMQQQLAQLKIPSDQAQQMMRQMHEQVTRLHHQQQQQQQQQQGLSSPSPPPSSVPQRLRPPPTLVQQQQQQQQGGGASGMSTTTASAAASGGGSRSISPASGGGGDDTLPEDEKRRLKAVCHLIGHASRFSSQQEIMVLFLEHAEVLLDLLERVSDKDLSRSCKVSLRRMVAHSTVESGRRLCNYLQVGACTWHTKALVLSLLTTVARNTFPHVDPCVTETTMSHLEDPQVEVQQAASQCVTLLTRMGVLRGIPSLLQEFMSRAEAKVRRVKRAPVVSSTPLGPEHQPLSAEEKATLRRKHSGVLGVSALINAHPYDMPSWMPKALLLLAAHTTDVNPIKSTANKALTQFWKTHKEAWHEMKNQLTAEEQTTLQDVLISPSYYA</sequence>
<feature type="region of interest" description="Disordered" evidence="9">
    <location>
        <begin position="876"/>
        <end position="924"/>
    </location>
</feature>
<feature type="domain" description="Proteasome activator complex subunit 4-like HEAT repeat-like" evidence="12">
    <location>
        <begin position="964"/>
        <end position="1160"/>
    </location>
</feature>
<evidence type="ECO:0000259" key="11">
    <source>
        <dbReference type="Pfam" id="PF16507"/>
    </source>
</evidence>
<dbReference type="GO" id="GO:0005829">
    <property type="term" value="C:cytosol"/>
    <property type="evidence" value="ECO:0007669"/>
    <property type="project" value="TreeGrafter"/>
</dbReference>
<dbReference type="InParanoid" id="F2UL26"/>
<evidence type="ECO:0000256" key="1">
    <source>
        <dbReference type="ARBA" id="ARBA00004123"/>
    </source>
</evidence>
<dbReference type="eggNOG" id="KOG1851">
    <property type="taxonomic scope" value="Eukaryota"/>
</dbReference>
<dbReference type="PANTHER" id="PTHR32170">
    <property type="entry name" value="PROTEASOME ACTIVATOR COMPLEX SUBUNIT 4"/>
    <property type="match status" value="1"/>
</dbReference>
<dbReference type="FunCoup" id="F2UL26">
    <property type="interactions" value="1321"/>
</dbReference>
<feature type="region of interest" description="Disordered" evidence="9">
    <location>
        <begin position="1453"/>
        <end position="1549"/>
    </location>
</feature>
<comment type="similarity">
    <text evidence="3">Belongs to the BLM10 family.</text>
</comment>
<evidence type="ECO:0000256" key="5">
    <source>
        <dbReference type="ARBA" id="ARBA00022737"/>
    </source>
</evidence>
<feature type="region of interest" description="Disordered" evidence="9">
    <location>
        <begin position="1251"/>
        <end position="1284"/>
    </location>
</feature>
<dbReference type="GO" id="GO:0016504">
    <property type="term" value="F:peptidase activator activity"/>
    <property type="evidence" value="ECO:0007669"/>
    <property type="project" value="InterPro"/>
</dbReference>
<feature type="compositionally biased region" description="Basic and acidic residues" evidence="9">
    <location>
        <begin position="696"/>
        <end position="706"/>
    </location>
</feature>
<feature type="region of interest" description="Disordered" evidence="9">
    <location>
        <begin position="1378"/>
        <end position="1423"/>
    </location>
</feature>
<proteinExistence type="inferred from homology"/>
<dbReference type="SUPFAM" id="SSF48371">
    <property type="entry name" value="ARM repeat"/>
    <property type="match status" value="1"/>
</dbReference>
<dbReference type="OrthoDB" id="17907at2759"/>
<feature type="domain" description="Proteasome activator complex subunit 4 C-terminal" evidence="10">
    <location>
        <begin position="1736"/>
        <end position="1822"/>
    </location>
</feature>
<evidence type="ECO:0000313" key="14">
    <source>
        <dbReference type="Proteomes" id="UP000007799"/>
    </source>
</evidence>
<accession>F2UL26</accession>
<evidence type="ECO:0000256" key="2">
    <source>
        <dbReference type="ARBA" id="ARBA00004496"/>
    </source>
</evidence>
<keyword evidence="5" id="KW-0677">Repeat</keyword>
<keyword evidence="7" id="KW-0234">DNA repair</keyword>
<dbReference type="KEGG" id="sre:PTSG_08916"/>
<feature type="compositionally biased region" description="Low complexity" evidence="9">
    <location>
        <begin position="1517"/>
        <end position="1538"/>
    </location>
</feature>
<feature type="region of interest" description="Disordered" evidence="9">
    <location>
        <begin position="691"/>
        <end position="740"/>
    </location>
</feature>
<dbReference type="STRING" id="946362.F2UL26"/>
<keyword evidence="4" id="KW-0963">Cytoplasm</keyword>
<keyword evidence="14" id="KW-1185">Reference proteome</keyword>
<evidence type="ECO:0000256" key="6">
    <source>
        <dbReference type="ARBA" id="ARBA00022763"/>
    </source>
</evidence>
<evidence type="ECO:0000256" key="3">
    <source>
        <dbReference type="ARBA" id="ARBA00005739"/>
    </source>
</evidence>
<dbReference type="EMBL" id="GL832979">
    <property type="protein sequence ID" value="EGD77825.1"/>
    <property type="molecule type" value="Genomic_DNA"/>
</dbReference>
<dbReference type="GO" id="GO:0010499">
    <property type="term" value="P:proteasomal ubiquitin-independent protein catabolic process"/>
    <property type="evidence" value="ECO:0007669"/>
    <property type="project" value="TreeGrafter"/>
</dbReference>
<keyword evidence="6" id="KW-0227">DNA damage</keyword>
<dbReference type="InterPro" id="IPR021843">
    <property type="entry name" value="PSME4_C"/>
</dbReference>
<feature type="compositionally biased region" description="Gly residues" evidence="9">
    <location>
        <begin position="884"/>
        <end position="902"/>
    </location>
</feature>
<dbReference type="GeneID" id="16070854"/>
<reference evidence="13" key="1">
    <citation type="submission" date="2009-08" db="EMBL/GenBank/DDBJ databases">
        <title>Annotation of Salpingoeca rosetta.</title>
        <authorList>
            <consortium name="The Broad Institute Genome Sequencing Platform"/>
            <person name="Russ C."/>
            <person name="Cuomo C."/>
            <person name="Burger G."/>
            <person name="Gray M.W."/>
            <person name="Holland P.W.H."/>
            <person name="King N."/>
            <person name="Lang F.B.F."/>
            <person name="Roger A.J."/>
            <person name="Ruiz-Trillo I."/>
            <person name="Young S.K."/>
            <person name="Zeng Q."/>
            <person name="Gargeya S."/>
            <person name="Alvarado L."/>
            <person name="Berlin A."/>
            <person name="Chapman S.B."/>
            <person name="Chen Z."/>
            <person name="Freedman E."/>
            <person name="Gellesch M."/>
            <person name="Goldberg J."/>
            <person name="Griggs A."/>
            <person name="Gujja S."/>
            <person name="Heilman E."/>
            <person name="Heiman D."/>
            <person name="Howarth C."/>
            <person name="Mehta T."/>
            <person name="Neiman D."/>
            <person name="Pearson M."/>
            <person name="Roberts A."/>
            <person name="Saif S."/>
            <person name="Shea T."/>
            <person name="Shenoy N."/>
            <person name="Sisk P."/>
            <person name="Stolte C."/>
            <person name="Sykes S."/>
            <person name="White J."/>
            <person name="Yandava C."/>
            <person name="Haas B."/>
            <person name="Nusbaum C."/>
            <person name="Birren B."/>
        </authorList>
    </citation>
    <scope>NUCLEOTIDE SEQUENCE [LARGE SCALE GENOMIC DNA]</scope>
    <source>
        <strain evidence="13">ATCC 50818</strain>
    </source>
</reference>
<evidence type="ECO:0000256" key="7">
    <source>
        <dbReference type="ARBA" id="ARBA00023204"/>
    </source>
</evidence>
<dbReference type="InterPro" id="IPR055455">
    <property type="entry name" value="HEAT_PSME4"/>
</dbReference>
<dbReference type="RefSeq" id="XP_004990301.1">
    <property type="nucleotide sequence ID" value="XM_004990244.1"/>
</dbReference>
<evidence type="ECO:0000256" key="9">
    <source>
        <dbReference type="SAM" id="MobiDB-lite"/>
    </source>
</evidence>
<evidence type="ECO:0008006" key="15">
    <source>
        <dbReference type="Google" id="ProtNLM"/>
    </source>
</evidence>
<dbReference type="GO" id="GO:0006281">
    <property type="term" value="P:DNA repair"/>
    <property type="evidence" value="ECO:0007669"/>
    <property type="project" value="UniProtKB-KW"/>
</dbReference>
<dbReference type="Pfam" id="PF11919">
    <property type="entry name" value="PSME4_C"/>
    <property type="match status" value="1"/>
</dbReference>
<protein>
    <recommendedName>
        <fullName evidence="15">Proteasome activator complex subunit 4 C-terminal domain-containing protein</fullName>
    </recommendedName>
</protein>
<dbReference type="GO" id="GO:0070628">
    <property type="term" value="F:proteasome binding"/>
    <property type="evidence" value="ECO:0007669"/>
    <property type="project" value="InterPro"/>
</dbReference>
<dbReference type="InterPro" id="IPR032430">
    <property type="entry name" value="Blm10_mid"/>
</dbReference>
<feature type="compositionally biased region" description="Pro residues" evidence="9">
    <location>
        <begin position="1485"/>
        <end position="1501"/>
    </location>
</feature>
<dbReference type="Pfam" id="PF23096">
    <property type="entry name" value="HEAT_PSME4"/>
    <property type="match status" value="1"/>
</dbReference>
<gene>
    <name evidence="13" type="ORF">PTSG_08916</name>
</gene>
<feature type="compositionally biased region" description="Basic residues" evidence="9">
    <location>
        <begin position="1379"/>
        <end position="1388"/>
    </location>
</feature>
<evidence type="ECO:0000259" key="10">
    <source>
        <dbReference type="Pfam" id="PF11919"/>
    </source>
</evidence>
<feature type="compositionally biased region" description="Low complexity" evidence="9">
    <location>
        <begin position="910"/>
        <end position="922"/>
    </location>
</feature>
<keyword evidence="8" id="KW-0539">Nucleus</keyword>
<dbReference type="Pfam" id="PF16507">
    <property type="entry name" value="HEAT_PSME4_mid"/>
    <property type="match status" value="1"/>
</dbReference>
<feature type="domain" description="Proteasome activator Blm10 middle HEAT repeats region" evidence="11">
    <location>
        <begin position="1"/>
        <end position="410"/>
    </location>
</feature>
<evidence type="ECO:0000259" key="12">
    <source>
        <dbReference type="Pfam" id="PF23096"/>
    </source>
</evidence>
<organism evidence="14">
    <name type="scientific">Salpingoeca rosetta (strain ATCC 50818 / BSB-021)</name>
    <dbReference type="NCBI Taxonomy" id="946362"/>
    <lineage>
        <taxon>Eukaryota</taxon>
        <taxon>Choanoflagellata</taxon>
        <taxon>Craspedida</taxon>
        <taxon>Salpingoecidae</taxon>
        <taxon>Salpingoeca</taxon>
    </lineage>
</organism>
<evidence type="ECO:0000313" key="13">
    <source>
        <dbReference type="EMBL" id="EGD77825.1"/>
    </source>
</evidence>
<dbReference type="GO" id="GO:0005634">
    <property type="term" value="C:nucleus"/>
    <property type="evidence" value="ECO:0007669"/>
    <property type="project" value="UniProtKB-SubCell"/>
</dbReference>
<evidence type="ECO:0000256" key="4">
    <source>
        <dbReference type="ARBA" id="ARBA00022490"/>
    </source>
</evidence>